<proteinExistence type="predicted"/>
<dbReference type="EMBL" id="PDJC01000001">
    <property type="protein sequence ID" value="PFG16784.1"/>
    <property type="molecule type" value="Genomic_DNA"/>
</dbReference>
<dbReference type="Gene3D" id="3.20.20.210">
    <property type="match status" value="1"/>
</dbReference>
<dbReference type="InterPro" id="IPR038071">
    <property type="entry name" value="UROD/MetE-like_sf"/>
</dbReference>
<protein>
    <submittedName>
        <fullName evidence="2">Cobalamin-independent methionine synthase catalytic subunit</fullName>
    </submittedName>
</protein>
<keyword evidence="3" id="KW-1185">Reference proteome</keyword>
<dbReference type="GO" id="GO:0009086">
    <property type="term" value="P:methionine biosynthetic process"/>
    <property type="evidence" value="ECO:0007669"/>
    <property type="project" value="InterPro"/>
</dbReference>
<reference evidence="2 3" key="1">
    <citation type="submission" date="2017-10" db="EMBL/GenBank/DDBJ databases">
        <title>Sequencing the genomes of 1000 actinobacteria strains.</title>
        <authorList>
            <person name="Klenk H.-P."/>
        </authorList>
    </citation>
    <scope>NUCLEOTIDE SEQUENCE [LARGE SCALE GENOMIC DNA]</scope>
    <source>
        <strain evidence="2 3">DSM 15597</strain>
    </source>
</reference>
<dbReference type="InterPro" id="IPR002629">
    <property type="entry name" value="Met_Synth_C/arc"/>
</dbReference>
<sequence length="339" mass="35187">MVAVTGLGSLPGTDFGAALRLVVDKLPDFAHLPELPDRGPWASFTGRGLGLPSGLPAQLLAGEWLLADAAGVDQRRARSTWRDDLDRLEEELFDYSGRFKVAVAGPWSLAATTGITNAGRVLADAGARRDLAQALAGSTAELLVDIGRRLPGAELVLQIDEPALPAVAAGAVPTAGGFFRHRRIDLPELAEGIQAVTAAAFDTGRVAEVVLHSCAPWSGPGTAWPLRGLRGVGASSPLLGFSFDLDQLATADIDAIAELAEAGGAIYLGVLPTATPVVVRSDDLRRRALRFLDRVGGVPAGQLVLTPACGLAGWPAALVPSALTELAAAGRQLEEELAR</sequence>
<name>A0A2A9CQS6_9ACTN</name>
<accession>A0A2A9CQS6</accession>
<dbReference type="Proteomes" id="UP000226079">
    <property type="component" value="Unassembled WGS sequence"/>
</dbReference>
<comment type="caution">
    <text evidence="2">The sequence shown here is derived from an EMBL/GenBank/DDBJ whole genome shotgun (WGS) entry which is preliminary data.</text>
</comment>
<dbReference type="AlphaFoldDB" id="A0A2A9CQS6"/>
<dbReference type="OrthoDB" id="5242426at2"/>
<organism evidence="2 3">
    <name type="scientific">Propionicimonas paludicola</name>
    <dbReference type="NCBI Taxonomy" id="185243"/>
    <lineage>
        <taxon>Bacteria</taxon>
        <taxon>Bacillati</taxon>
        <taxon>Actinomycetota</taxon>
        <taxon>Actinomycetes</taxon>
        <taxon>Propionibacteriales</taxon>
        <taxon>Nocardioidaceae</taxon>
        <taxon>Propionicimonas</taxon>
    </lineage>
</organism>
<evidence type="ECO:0000313" key="2">
    <source>
        <dbReference type="EMBL" id="PFG16784.1"/>
    </source>
</evidence>
<dbReference type="GO" id="GO:0003871">
    <property type="term" value="F:5-methyltetrahydropteroyltriglutamate-homocysteine S-methyltransferase activity"/>
    <property type="evidence" value="ECO:0007669"/>
    <property type="project" value="InterPro"/>
</dbReference>
<dbReference type="RefSeq" id="WP_098460288.1">
    <property type="nucleotide sequence ID" value="NZ_PDJC01000001.1"/>
</dbReference>
<gene>
    <name evidence="2" type="ORF">ATK74_1337</name>
</gene>
<dbReference type="GO" id="GO:0008270">
    <property type="term" value="F:zinc ion binding"/>
    <property type="evidence" value="ECO:0007669"/>
    <property type="project" value="InterPro"/>
</dbReference>
<dbReference type="SUPFAM" id="SSF51726">
    <property type="entry name" value="UROD/MetE-like"/>
    <property type="match status" value="1"/>
</dbReference>
<feature type="domain" description="Cobalamin-independent methionine synthase MetE C-terminal/archaeal" evidence="1">
    <location>
        <begin position="151"/>
        <end position="328"/>
    </location>
</feature>
<evidence type="ECO:0000259" key="1">
    <source>
        <dbReference type="Pfam" id="PF01717"/>
    </source>
</evidence>
<dbReference type="Pfam" id="PF01717">
    <property type="entry name" value="Meth_synt_2"/>
    <property type="match status" value="1"/>
</dbReference>
<evidence type="ECO:0000313" key="3">
    <source>
        <dbReference type="Proteomes" id="UP000226079"/>
    </source>
</evidence>